<accession>A0A3D8R3N1</accession>
<protein>
    <submittedName>
        <fullName evidence="1">Uncharacterized protein</fullName>
    </submittedName>
</protein>
<dbReference type="AlphaFoldDB" id="A0A3D8R3N1"/>
<name>A0A3D8R3N1_9HELO</name>
<reference evidence="1 2" key="1">
    <citation type="journal article" date="2018" name="IMA Fungus">
        <title>IMA Genome-F 9: Draft genome sequence of Annulohypoxylon stygium, Aspergillus mulundensis, Berkeleyomyces basicola (syn. Thielaviopsis basicola), Ceratocystis smalleyi, two Cercospora beticola strains, Coleophoma cylindrospora, Fusarium fracticaudum, Phialophora cf. hyalina, and Morchella septimelata.</title>
        <authorList>
            <person name="Wingfield B.D."/>
            <person name="Bills G.F."/>
            <person name="Dong Y."/>
            <person name="Huang W."/>
            <person name="Nel W.J."/>
            <person name="Swalarsk-Parry B.S."/>
            <person name="Vaghefi N."/>
            <person name="Wilken P.M."/>
            <person name="An Z."/>
            <person name="de Beer Z.W."/>
            <person name="De Vos L."/>
            <person name="Chen L."/>
            <person name="Duong T.A."/>
            <person name="Gao Y."/>
            <person name="Hammerbacher A."/>
            <person name="Kikkert J.R."/>
            <person name="Li Y."/>
            <person name="Li H."/>
            <person name="Li K."/>
            <person name="Li Q."/>
            <person name="Liu X."/>
            <person name="Ma X."/>
            <person name="Naidoo K."/>
            <person name="Pethybridge S.J."/>
            <person name="Sun J."/>
            <person name="Steenkamp E.T."/>
            <person name="van der Nest M.A."/>
            <person name="van Wyk S."/>
            <person name="Wingfield M.J."/>
            <person name="Xiong C."/>
            <person name="Yue Q."/>
            <person name="Zhang X."/>
        </authorList>
    </citation>
    <scope>NUCLEOTIDE SEQUENCE [LARGE SCALE GENOMIC DNA]</scope>
    <source>
        <strain evidence="1 2">BP5796</strain>
    </source>
</reference>
<keyword evidence="2" id="KW-1185">Reference proteome</keyword>
<dbReference type="EMBL" id="PDLN01000013">
    <property type="protein sequence ID" value="RDW68637.1"/>
    <property type="molecule type" value="Genomic_DNA"/>
</dbReference>
<organism evidence="1 2">
    <name type="scientific">Coleophoma crateriformis</name>
    <dbReference type="NCBI Taxonomy" id="565419"/>
    <lineage>
        <taxon>Eukaryota</taxon>
        <taxon>Fungi</taxon>
        <taxon>Dikarya</taxon>
        <taxon>Ascomycota</taxon>
        <taxon>Pezizomycotina</taxon>
        <taxon>Leotiomycetes</taxon>
        <taxon>Helotiales</taxon>
        <taxon>Dermateaceae</taxon>
        <taxon>Coleophoma</taxon>
    </lineage>
</organism>
<evidence type="ECO:0000313" key="2">
    <source>
        <dbReference type="Proteomes" id="UP000256328"/>
    </source>
</evidence>
<dbReference type="InterPro" id="IPR008949">
    <property type="entry name" value="Isoprenoid_synthase_dom_sf"/>
</dbReference>
<evidence type="ECO:0000313" key="1">
    <source>
        <dbReference type="EMBL" id="RDW68637.1"/>
    </source>
</evidence>
<gene>
    <name evidence="1" type="ORF">BP5796_09294</name>
</gene>
<dbReference type="Proteomes" id="UP000256328">
    <property type="component" value="Unassembled WGS sequence"/>
</dbReference>
<dbReference type="Gene3D" id="1.10.600.10">
    <property type="entry name" value="Farnesyl Diphosphate Synthase"/>
    <property type="match status" value="1"/>
</dbReference>
<dbReference type="OrthoDB" id="6921389at2759"/>
<sequence>MDKWVDLETRYLGQLYEAKRKGGKLQDHLELYVLTHQHDSSGSELWSIFMERYPSKEDLTQSEVEFLDASPALTRSPFVRMLSLYFQIRDDYQNLASEQVRLYYPDFTFSYMEMQYQTYALYYAKQKGFAQDLDEAARTQQEIMDILKRRKPGAMSLEMKQYIIGEMKKTNALQPILELLNKLT</sequence>
<proteinExistence type="predicted"/>
<comment type="caution">
    <text evidence="1">The sequence shown here is derived from an EMBL/GenBank/DDBJ whole genome shotgun (WGS) entry which is preliminary data.</text>
</comment>